<dbReference type="GO" id="GO:0000105">
    <property type="term" value="P:L-histidine biosynthetic process"/>
    <property type="evidence" value="ECO:0007669"/>
    <property type="project" value="UniProtKB-UniRule"/>
</dbReference>
<dbReference type="AlphaFoldDB" id="A0A1B2I8F0"/>
<keyword evidence="16" id="KW-1185">Reference proteome</keyword>
<dbReference type="EC" id="2.4.2.17" evidence="5"/>
<dbReference type="GO" id="GO:0005737">
    <property type="term" value="C:cytoplasm"/>
    <property type="evidence" value="ECO:0007669"/>
    <property type="project" value="UniProtKB-SubCell"/>
</dbReference>
<evidence type="ECO:0000313" key="16">
    <source>
        <dbReference type="Proteomes" id="UP000093044"/>
    </source>
</evidence>
<organism evidence="15 16">
    <name type="scientific">Cloacibacillus porcorum</name>
    <dbReference type="NCBI Taxonomy" id="1197717"/>
    <lineage>
        <taxon>Bacteria</taxon>
        <taxon>Thermotogati</taxon>
        <taxon>Synergistota</taxon>
        <taxon>Synergistia</taxon>
        <taxon>Synergistales</taxon>
        <taxon>Synergistaceae</taxon>
        <taxon>Cloacibacillus</taxon>
    </lineage>
</organism>
<dbReference type="InterPro" id="IPR024893">
    <property type="entry name" value="ATP_PRibTrfase_HisG_short"/>
</dbReference>
<gene>
    <name evidence="15" type="ORF">BED41_14805</name>
</gene>
<dbReference type="SUPFAM" id="SSF53850">
    <property type="entry name" value="Periplasmic binding protein-like II"/>
    <property type="match status" value="1"/>
</dbReference>
<accession>A0A1B2I8F0</accession>
<name>A0A1B2I8F0_9BACT</name>
<evidence type="ECO:0000256" key="4">
    <source>
        <dbReference type="ARBA" id="ARBA00009489"/>
    </source>
</evidence>
<evidence type="ECO:0000256" key="3">
    <source>
        <dbReference type="ARBA" id="ARBA00004667"/>
    </source>
</evidence>
<evidence type="ECO:0000256" key="12">
    <source>
        <dbReference type="ARBA" id="ARBA00023102"/>
    </source>
</evidence>
<dbReference type="RefSeq" id="WP_066748073.1">
    <property type="nucleotide sequence ID" value="NZ_CALCLR010000100.1"/>
</dbReference>
<keyword evidence="6" id="KW-0963">Cytoplasm</keyword>
<feature type="domain" description="ATP phosphoribosyltransferase catalytic" evidence="14">
    <location>
        <begin position="49"/>
        <end position="197"/>
    </location>
</feature>
<evidence type="ECO:0000259" key="14">
    <source>
        <dbReference type="Pfam" id="PF01634"/>
    </source>
</evidence>
<proteinExistence type="inferred from homology"/>
<evidence type="ECO:0000256" key="9">
    <source>
        <dbReference type="ARBA" id="ARBA00022679"/>
    </source>
</evidence>
<dbReference type="InterPro" id="IPR001348">
    <property type="entry name" value="ATP_PRibTrfase_HisG"/>
</dbReference>
<keyword evidence="8 15" id="KW-0328">Glycosyltransferase</keyword>
<keyword evidence="11" id="KW-0067">ATP-binding</keyword>
<evidence type="ECO:0000256" key="8">
    <source>
        <dbReference type="ARBA" id="ARBA00022676"/>
    </source>
</evidence>
<dbReference type="GO" id="GO:0005524">
    <property type="term" value="F:ATP binding"/>
    <property type="evidence" value="ECO:0007669"/>
    <property type="project" value="UniProtKB-KW"/>
</dbReference>
<evidence type="ECO:0000256" key="5">
    <source>
        <dbReference type="ARBA" id="ARBA00011946"/>
    </source>
</evidence>
<dbReference type="NCBIfam" id="TIGR00070">
    <property type="entry name" value="hisG"/>
    <property type="match status" value="1"/>
</dbReference>
<sequence>MLTFALPTGRSLDSCVDILARAGLPTAKLKEAGRNLVIEEASFRYLLSKPSDVPAMVHYGAADLALAGNDVIEEAGIALTELLDTGRGRCVMAVAGPGEMAEKFGGHVSGLMGLKVATKYTRLAEKTFAEWGVQIKLLKLNGSVELAPALGLADCIFDVVQTGSTLKANGLRVIKETMPVSLRLVAGISSVQLRWNSLFGVVDAIEEAVRAA</sequence>
<dbReference type="CDD" id="cd13595">
    <property type="entry name" value="PBP2_HisGs"/>
    <property type="match status" value="1"/>
</dbReference>
<dbReference type="GO" id="GO:0003879">
    <property type="term" value="F:ATP phosphoribosyltransferase activity"/>
    <property type="evidence" value="ECO:0007669"/>
    <property type="project" value="UniProtKB-UniRule"/>
</dbReference>
<dbReference type="EMBL" id="CP016757">
    <property type="protein sequence ID" value="ANZ46260.1"/>
    <property type="molecule type" value="Genomic_DNA"/>
</dbReference>
<keyword evidence="9 15" id="KW-0808">Transferase</keyword>
<keyword evidence="12" id="KW-0368">Histidine biosynthesis</keyword>
<evidence type="ECO:0000256" key="13">
    <source>
        <dbReference type="ARBA" id="ARBA00024861"/>
    </source>
</evidence>
<reference evidence="15" key="1">
    <citation type="submission" date="2016-08" db="EMBL/GenBank/DDBJ databases">
        <title>Complete genome of Cloacibacillus porcorum.</title>
        <authorList>
            <person name="Looft T."/>
            <person name="Bayles D.O."/>
            <person name="Alt D.P."/>
        </authorList>
    </citation>
    <scope>NUCLEOTIDE SEQUENCE [LARGE SCALE GENOMIC DNA]</scope>
    <source>
        <strain evidence="15">CL-84</strain>
    </source>
</reference>
<dbReference type="Gene3D" id="3.40.190.10">
    <property type="entry name" value="Periplasmic binding protein-like II"/>
    <property type="match status" value="2"/>
</dbReference>
<dbReference type="PROSITE" id="PS01316">
    <property type="entry name" value="ATP_P_PHORIBOSYLTR"/>
    <property type="match status" value="1"/>
</dbReference>
<dbReference type="KEGG" id="cpor:BED41_14805"/>
<comment type="subcellular location">
    <subcellularLocation>
        <location evidence="2">Cytoplasm</location>
    </subcellularLocation>
</comment>
<dbReference type="PANTHER" id="PTHR21403:SF8">
    <property type="entry name" value="ATP PHOSPHORIBOSYLTRANSFERASE"/>
    <property type="match status" value="1"/>
</dbReference>
<evidence type="ECO:0000256" key="6">
    <source>
        <dbReference type="ARBA" id="ARBA00022490"/>
    </source>
</evidence>
<dbReference type="OrthoDB" id="9801867at2"/>
<protein>
    <recommendedName>
        <fullName evidence="5">ATP phosphoribosyltransferase</fullName>
        <ecNumber evidence="5">2.4.2.17</ecNumber>
    </recommendedName>
</protein>
<comment type="similarity">
    <text evidence="4">Belongs to the ATP phosphoribosyltransferase family. Short subfamily.</text>
</comment>
<evidence type="ECO:0000256" key="10">
    <source>
        <dbReference type="ARBA" id="ARBA00022741"/>
    </source>
</evidence>
<evidence type="ECO:0000313" key="15">
    <source>
        <dbReference type="EMBL" id="ANZ46260.1"/>
    </source>
</evidence>
<keyword evidence="10" id="KW-0547">Nucleotide-binding</keyword>
<dbReference type="PANTHER" id="PTHR21403">
    <property type="entry name" value="ATP PHOSPHORIBOSYLTRANSFERASE ATP-PRTASE"/>
    <property type="match status" value="1"/>
</dbReference>
<dbReference type="Proteomes" id="UP000093044">
    <property type="component" value="Chromosome"/>
</dbReference>
<evidence type="ECO:0000256" key="1">
    <source>
        <dbReference type="ARBA" id="ARBA00000915"/>
    </source>
</evidence>
<dbReference type="InterPro" id="IPR013820">
    <property type="entry name" value="ATP_PRibTrfase_cat"/>
</dbReference>
<evidence type="ECO:0000256" key="11">
    <source>
        <dbReference type="ARBA" id="ARBA00022840"/>
    </source>
</evidence>
<comment type="function">
    <text evidence="13">Catalyzes the condensation of ATP and 5-phosphoribose 1-diphosphate to form N'-(5'-phosphoribosyl)-ATP (PR-ATP). Has a crucial role in the pathway because the rate of histidine biosynthesis seems to be controlled primarily by regulation of HisG enzymatic activity.</text>
</comment>
<comment type="pathway">
    <text evidence="3">Amino-acid biosynthesis; L-histidine biosynthesis; L-histidine from 5-phospho-alpha-D-ribose 1-diphosphate: step 1/9.</text>
</comment>
<dbReference type="STRING" id="1197717.BED41_14805"/>
<dbReference type="GeneID" id="83059115"/>
<dbReference type="InterPro" id="IPR018198">
    <property type="entry name" value="ATP_PRibTrfase_CS"/>
</dbReference>
<evidence type="ECO:0000256" key="2">
    <source>
        <dbReference type="ARBA" id="ARBA00004496"/>
    </source>
</evidence>
<dbReference type="Pfam" id="PF01634">
    <property type="entry name" value="HisG"/>
    <property type="match status" value="1"/>
</dbReference>
<dbReference type="UniPathway" id="UPA00031">
    <property type="reaction ID" value="UER00006"/>
</dbReference>
<keyword evidence="7" id="KW-0028">Amino-acid biosynthesis</keyword>
<comment type="catalytic activity">
    <reaction evidence="1">
        <text>1-(5-phospho-beta-D-ribosyl)-ATP + diphosphate = 5-phospho-alpha-D-ribose 1-diphosphate + ATP</text>
        <dbReference type="Rhea" id="RHEA:18473"/>
        <dbReference type="ChEBI" id="CHEBI:30616"/>
        <dbReference type="ChEBI" id="CHEBI:33019"/>
        <dbReference type="ChEBI" id="CHEBI:58017"/>
        <dbReference type="ChEBI" id="CHEBI:73183"/>
        <dbReference type="EC" id="2.4.2.17"/>
    </reaction>
</comment>
<evidence type="ECO:0000256" key="7">
    <source>
        <dbReference type="ARBA" id="ARBA00022605"/>
    </source>
</evidence>